<name>A0A397VY80_9GLOM</name>
<comment type="caution">
    <text evidence="1">The sequence shown here is derived from an EMBL/GenBank/DDBJ whole genome shotgun (WGS) entry which is preliminary data.</text>
</comment>
<dbReference type="Proteomes" id="UP000266673">
    <property type="component" value="Unassembled WGS sequence"/>
</dbReference>
<keyword evidence="2" id="KW-1185">Reference proteome</keyword>
<dbReference type="AlphaFoldDB" id="A0A397VY80"/>
<protein>
    <submittedName>
        <fullName evidence="1">Uncharacterized protein</fullName>
    </submittedName>
</protein>
<proteinExistence type="predicted"/>
<reference evidence="1 2" key="1">
    <citation type="submission" date="2018-06" db="EMBL/GenBank/DDBJ databases">
        <title>Comparative genomics reveals the genomic features of Rhizophagus irregularis, R. cerebriforme, R. diaphanum and Gigaspora rosea, and their symbiotic lifestyle signature.</title>
        <authorList>
            <person name="Morin E."/>
            <person name="San Clemente H."/>
            <person name="Chen E.C.H."/>
            <person name="De La Providencia I."/>
            <person name="Hainaut M."/>
            <person name="Kuo A."/>
            <person name="Kohler A."/>
            <person name="Murat C."/>
            <person name="Tang N."/>
            <person name="Roy S."/>
            <person name="Loubradou J."/>
            <person name="Henrissat B."/>
            <person name="Grigoriev I.V."/>
            <person name="Corradi N."/>
            <person name="Roux C."/>
            <person name="Martin F.M."/>
        </authorList>
    </citation>
    <scope>NUCLEOTIDE SEQUENCE [LARGE SCALE GENOMIC DNA]</scope>
    <source>
        <strain evidence="1 2">DAOM 194757</strain>
    </source>
</reference>
<gene>
    <name evidence="1" type="ORF">C2G38_2169790</name>
</gene>
<accession>A0A397VY80</accession>
<evidence type="ECO:0000313" key="1">
    <source>
        <dbReference type="EMBL" id="RIB23966.1"/>
    </source>
</evidence>
<evidence type="ECO:0000313" key="2">
    <source>
        <dbReference type="Proteomes" id="UP000266673"/>
    </source>
</evidence>
<dbReference type="EMBL" id="QKWP01000236">
    <property type="protein sequence ID" value="RIB23966.1"/>
    <property type="molecule type" value="Genomic_DNA"/>
</dbReference>
<organism evidence="1 2">
    <name type="scientific">Gigaspora rosea</name>
    <dbReference type="NCBI Taxonomy" id="44941"/>
    <lineage>
        <taxon>Eukaryota</taxon>
        <taxon>Fungi</taxon>
        <taxon>Fungi incertae sedis</taxon>
        <taxon>Mucoromycota</taxon>
        <taxon>Glomeromycotina</taxon>
        <taxon>Glomeromycetes</taxon>
        <taxon>Diversisporales</taxon>
        <taxon>Gigasporaceae</taxon>
        <taxon>Gigaspora</taxon>
    </lineage>
</organism>
<sequence>MKYSIILKDREVRVEEDKIEVEKDATKLTEVVVPNEASIKNQALPYHQNPVEAINHTKEVDDINKQKWIRRKKQ</sequence>